<dbReference type="EMBL" id="BARS01043933">
    <property type="protein sequence ID" value="GAG30698.1"/>
    <property type="molecule type" value="Genomic_DNA"/>
</dbReference>
<feature type="non-terminal residue" evidence="1">
    <location>
        <position position="1"/>
    </location>
</feature>
<gene>
    <name evidence="1" type="ORF">S01H1_66444</name>
</gene>
<name>X0X224_9ZZZZ</name>
<comment type="caution">
    <text evidence="1">The sequence shown here is derived from an EMBL/GenBank/DDBJ whole genome shotgun (WGS) entry which is preliminary data.</text>
</comment>
<sequence>VAAKHARITAIEQQKICSMKLDAANSRFWLVVDELNTETGSGEQAIVQNLFIRPVEFGGDVGFEGIQIQSIGLEEFIEDDRLQTIVFLPNGTAQSAVVQIGDGGSHYTVGITAATGRVKLYPGTAENIEVKTIDLDEQW</sequence>
<proteinExistence type="predicted"/>
<protein>
    <submittedName>
        <fullName evidence="1">Uncharacterized protein</fullName>
    </submittedName>
</protein>
<reference evidence="1" key="1">
    <citation type="journal article" date="2014" name="Front. Microbiol.">
        <title>High frequency of phylogenetically diverse reductive dehalogenase-homologous genes in deep subseafloor sedimentary metagenomes.</title>
        <authorList>
            <person name="Kawai M."/>
            <person name="Futagami T."/>
            <person name="Toyoda A."/>
            <person name="Takaki Y."/>
            <person name="Nishi S."/>
            <person name="Hori S."/>
            <person name="Arai W."/>
            <person name="Tsubouchi T."/>
            <person name="Morono Y."/>
            <person name="Uchiyama I."/>
            <person name="Ito T."/>
            <person name="Fujiyama A."/>
            <person name="Inagaki F."/>
            <person name="Takami H."/>
        </authorList>
    </citation>
    <scope>NUCLEOTIDE SEQUENCE</scope>
    <source>
        <strain evidence="1">Expedition CK06-06</strain>
    </source>
</reference>
<evidence type="ECO:0000313" key="1">
    <source>
        <dbReference type="EMBL" id="GAG30698.1"/>
    </source>
</evidence>
<accession>X0X224</accession>
<organism evidence="1">
    <name type="scientific">marine sediment metagenome</name>
    <dbReference type="NCBI Taxonomy" id="412755"/>
    <lineage>
        <taxon>unclassified sequences</taxon>
        <taxon>metagenomes</taxon>
        <taxon>ecological metagenomes</taxon>
    </lineage>
</organism>
<dbReference type="AlphaFoldDB" id="X0X224"/>